<evidence type="ECO:0000313" key="2">
    <source>
        <dbReference type="Proteomes" id="UP000003835"/>
    </source>
</evidence>
<protein>
    <submittedName>
        <fullName evidence="1">Uncharacterized protein</fullName>
    </submittedName>
</protein>
<accession>B4W0A5</accession>
<organism evidence="1 2">
    <name type="scientific">Coleofasciculus chthonoplastes PCC 7420</name>
    <dbReference type="NCBI Taxonomy" id="118168"/>
    <lineage>
        <taxon>Bacteria</taxon>
        <taxon>Bacillati</taxon>
        <taxon>Cyanobacteriota</taxon>
        <taxon>Cyanophyceae</taxon>
        <taxon>Coleofasciculales</taxon>
        <taxon>Coleofasciculaceae</taxon>
        <taxon>Coleofasciculus</taxon>
    </lineage>
</organism>
<dbReference type="EMBL" id="DS989865">
    <property type="protein sequence ID" value="EDX72270.1"/>
    <property type="molecule type" value="Genomic_DNA"/>
</dbReference>
<sequence length="55" mass="6307">MYVKTGRFGFHSTCFPSEWEGVQAKIMYSMYFVSIQLVFPASGKTKKHGILKQDT</sequence>
<dbReference type="STRING" id="118168.MC7420_939"/>
<keyword evidence="2" id="KW-1185">Reference proteome</keyword>
<name>B4W0A5_9CYAN</name>
<dbReference type="Proteomes" id="UP000003835">
    <property type="component" value="Unassembled WGS sequence"/>
</dbReference>
<proteinExistence type="predicted"/>
<reference evidence="1 2" key="1">
    <citation type="submission" date="2008-07" db="EMBL/GenBank/DDBJ databases">
        <authorList>
            <person name="Tandeau de Marsac N."/>
            <person name="Ferriera S."/>
            <person name="Johnson J."/>
            <person name="Kravitz S."/>
            <person name="Beeson K."/>
            <person name="Sutton G."/>
            <person name="Rogers Y.-H."/>
            <person name="Friedman R."/>
            <person name="Frazier M."/>
            <person name="Venter J.C."/>
        </authorList>
    </citation>
    <scope>NUCLEOTIDE SEQUENCE [LARGE SCALE GENOMIC DNA]</scope>
    <source>
        <strain evidence="1 2">PCC 7420</strain>
    </source>
</reference>
<dbReference type="HOGENOM" id="CLU_3024259_0_0_3"/>
<evidence type="ECO:0000313" key="1">
    <source>
        <dbReference type="EMBL" id="EDX72270.1"/>
    </source>
</evidence>
<gene>
    <name evidence="1" type="ORF">MC7420_939</name>
</gene>
<dbReference type="AlphaFoldDB" id="B4W0A5"/>